<reference evidence="2 3" key="1">
    <citation type="journal article" date="2007" name="Nat. Biotechnol.">
        <title>Complete genome sequence of the myxobacterium Sorangium cellulosum.</title>
        <authorList>
            <person name="Schneiker S."/>
            <person name="Perlova O."/>
            <person name="Kaiser O."/>
            <person name="Gerth K."/>
            <person name="Alici A."/>
            <person name="Altmeyer M.O."/>
            <person name="Bartels D."/>
            <person name="Bekel T."/>
            <person name="Beyer S."/>
            <person name="Bode E."/>
            <person name="Bode H.B."/>
            <person name="Bolten C.J."/>
            <person name="Choudhuri J.V."/>
            <person name="Doss S."/>
            <person name="Elnakady Y.A."/>
            <person name="Frank B."/>
            <person name="Gaigalat L."/>
            <person name="Goesmann A."/>
            <person name="Groeger C."/>
            <person name="Gross F."/>
            <person name="Jelsbak L."/>
            <person name="Jelsbak L."/>
            <person name="Kalinowski J."/>
            <person name="Kegler C."/>
            <person name="Knauber T."/>
            <person name="Konietzny S."/>
            <person name="Kopp M."/>
            <person name="Krause L."/>
            <person name="Krug D."/>
            <person name="Linke B."/>
            <person name="Mahmud T."/>
            <person name="Martinez-Arias R."/>
            <person name="McHardy A.C."/>
            <person name="Merai M."/>
            <person name="Meyer F."/>
            <person name="Mormann S."/>
            <person name="Munoz-Dorado J."/>
            <person name="Perez J."/>
            <person name="Pradella S."/>
            <person name="Rachid S."/>
            <person name="Raddatz G."/>
            <person name="Rosenau F."/>
            <person name="Rueckert C."/>
            <person name="Sasse F."/>
            <person name="Scharfe M."/>
            <person name="Schuster S.C."/>
            <person name="Suen G."/>
            <person name="Treuner-Lange A."/>
            <person name="Velicer G.J."/>
            <person name="Vorholter F.-J."/>
            <person name="Weissman K.J."/>
            <person name="Welch R.D."/>
            <person name="Wenzel S.C."/>
            <person name="Whitworth D.E."/>
            <person name="Wilhelm S."/>
            <person name="Wittmann C."/>
            <person name="Bloecker H."/>
            <person name="Puehler A."/>
            <person name="Mueller R."/>
        </authorList>
    </citation>
    <scope>NUCLEOTIDE SEQUENCE [LARGE SCALE GENOMIC DNA]</scope>
    <source>
        <strain evidence="3">So ce56</strain>
    </source>
</reference>
<dbReference type="eggNOG" id="COG3391">
    <property type="taxonomic scope" value="Bacteria"/>
</dbReference>
<organism evidence="2 3">
    <name type="scientific">Sorangium cellulosum (strain So ce56)</name>
    <name type="common">Polyangium cellulosum (strain So ce56)</name>
    <dbReference type="NCBI Taxonomy" id="448385"/>
    <lineage>
        <taxon>Bacteria</taxon>
        <taxon>Pseudomonadati</taxon>
        <taxon>Myxococcota</taxon>
        <taxon>Polyangia</taxon>
        <taxon>Polyangiales</taxon>
        <taxon>Polyangiaceae</taxon>
        <taxon>Sorangium</taxon>
    </lineage>
</organism>
<sequence length="389" mass="41466">MTLQRVLVLASVGLLPACSGADADAPLSSAPRCSASPECAATPDTPLCDQALGACVELPPGSAIGVKDGSPSSVALVSVFEPNRQREPTDLAFNPERPEELWVVNRKDDSVIIITKPGAPDGSWVRLRDPAAAHFMDQPPAIAFGHPGTFGVCGDNDNGGNYFMGPSLFSSDLSIFATETPDGLGSHLDMLHSSSFCKGIAHEQANVYWVFNGNDKALDRYDFAHDHGPGHDDHSDGEIYRYAAGEVLGVEATPSHLFYSAREERLYVADTGHKRLLKLDPTSGIPGASFDGQEPVKVRRHMDGATLIEFVPPGTLEAPSGLEVHEGLVYVTDHATSRIYAFDTAGQVVRTLDTGLPAGSLAGITFGPDGKLYLVDTLTSRVYRIDPIL</sequence>
<gene>
    <name evidence="2" type="ordered locus">sce8250</name>
</gene>
<accession>A9FNF8</accession>
<dbReference type="HOGENOM" id="CLU_719442_0_0_7"/>
<dbReference type="STRING" id="448385.sce8250"/>
<keyword evidence="1" id="KW-0732">Signal</keyword>
<dbReference type="KEGG" id="scl:sce8250"/>
<name>A9FNF8_SORC5</name>
<dbReference type="BioCyc" id="SCEL448385:SCE_RS42260-MONOMER"/>
<dbReference type="AlphaFoldDB" id="A9FNF8"/>
<dbReference type="Gene3D" id="2.120.10.30">
    <property type="entry name" value="TolB, C-terminal domain"/>
    <property type="match status" value="1"/>
</dbReference>
<dbReference type="Proteomes" id="UP000002139">
    <property type="component" value="Chromosome"/>
</dbReference>
<dbReference type="SUPFAM" id="SSF101898">
    <property type="entry name" value="NHL repeat"/>
    <property type="match status" value="1"/>
</dbReference>
<dbReference type="RefSeq" id="WP_012240859.1">
    <property type="nucleotide sequence ID" value="NC_010162.1"/>
</dbReference>
<feature type="signal peptide" evidence="1">
    <location>
        <begin position="1"/>
        <end position="23"/>
    </location>
</feature>
<evidence type="ECO:0000313" key="2">
    <source>
        <dbReference type="EMBL" id="CAN98420.1"/>
    </source>
</evidence>
<proteinExistence type="predicted"/>
<protein>
    <submittedName>
        <fullName evidence="2">Secreted protein</fullName>
    </submittedName>
</protein>
<dbReference type="EMBL" id="AM746676">
    <property type="protein sequence ID" value="CAN98420.1"/>
    <property type="molecule type" value="Genomic_DNA"/>
</dbReference>
<feature type="chain" id="PRO_5002738506" evidence="1">
    <location>
        <begin position="24"/>
        <end position="389"/>
    </location>
</feature>
<evidence type="ECO:0000256" key="1">
    <source>
        <dbReference type="SAM" id="SignalP"/>
    </source>
</evidence>
<evidence type="ECO:0000313" key="3">
    <source>
        <dbReference type="Proteomes" id="UP000002139"/>
    </source>
</evidence>
<dbReference type="InterPro" id="IPR011042">
    <property type="entry name" value="6-blade_b-propeller_TolB-like"/>
</dbReference>
<keyword evidence="3" id="KW-1185">Reference proteome</keyword>